<protein>
    <submittedName>
        <fullName evidence="1">Uncharacterized protein</fullName>
    </submittedName>
</protein>
<accession>A0A2T2YEH8</accession>
<name>A0A2T2YEH8_9BACT</name>
<dbReference type="Proteomes" id="UP000240357">
    <property type="component" value="Unassembled WGS sequence"/>
</dbReference>
<organism evidence="1 2">
    <name type="scientific">Adhaeribacter arboris</name>
    <dbReference type="NCBI Taxonomy" id="2072846"/>
    <lineage>
        <taxon>Bacteria</taxon>
        <taxon>Pseudomonadati</taxon>
        <taxon>Bacteroidota</taxon>
        <taxon>Cytophagia</taxon>
        <taxon>Cytophagales</taxon>
        <taxon>Hymenobacteraceae</taxon>
        <taxon>Adhaeribacter</taxon>
    </lineage>
</organism>
<sequence>MNYPNLAKALNITLSELESLDFYNQEIFDEGGIVVKNKYTFNKNSPKEILSKIKGLDENNSITLNV</sequence>
<proteinExistence type="predicted"/>
<dbReference type="EMBL" id="PYFT01000001">
    <property type="protein sequence ID" value="PSR53916.1"/>
    <property type="molecule type" value="Genomic_DNA"/>
</dbReference>
<comment type="caution">
    <text evidence="1">The sequence shown here is derived from an EMBL/GenBank/DDBJ whole genome shotgun (WGS) entry which is preliminary data.</text>
</comment>
<evidence type="ECO:0000313" key="2">
    <source>
        <dbReference type="Proteomes" id="UP000240357"/>
    </source>
</evidence>
<dbReference type="RefSeq" id="WP_106929036.1">
    <property type="nucleotide sequence ID" value="NZ_PYFT01000001.1"/>
</dbReference>
<keyword evidence="2" id="KW-1185">Reference proteome</keyword>
<dbReference type="AlphaFoldDB" id="A0A2T2YEH8"/>
<reference evidence="1 2" key="1">
    <citation type="submission" date="2018-03" db="EMBL/GenBank/DDBJ databases">
        <title>Adhaeribacter sp. HMF7605 Genome sequencing and assembly.</title>
        <authorList>
            <person name="Kang H."/>
            <person name="Kang J."/>
            <person name="Cha I."/>
            <person name="Kim H."/>
            <person name="Joh K."/>
        </authorList>
    </citation>
    <scope>NUCLEOTIDE SEQUENCE [LARGE SCALE GENOMIC DNA]</scope>
    <source>
        <strain evidence="1 2">HMF7605</strain>
    </source>
</reference>
<gene>
    <name evidence="1" type="ORF">AHMF7605_10500</name>
</gene>
<evidence type="ECO:0000313" key="1">
    <source>
        <dbReference type="EMBL" id="PSR53916.1"/>
    </source>
</evidence>